<feature type="region of interest" description="Disordered" evidence="1">
    <location>
        <begin position="58"/>
        <end position="86"/>
    </location>
</feature>
<dbReference type="SUPFAM" id="SSF52047">
    <property type="entry name" value="RNI-like"/>
    <property type="match status" value="1"/>
</dbReference>
<feature type="compositionally biased region" description="Low complexity" evidence="1">
    <location>
        <begin position="65"/>
        <end position="81"/>
    </location>
</feature>
<evidence type="ECO:0000313" key="3">
    <source>
        <dbReference type="Proteomes" id="UP000749646"/>
    </source>
</evidence>
<proteinExistence type="predicted"/>
<evidence type="ECO:0000313" key="2">
    <source>
        <dbReference type="EMBL" id="KAF9959125.1"/>
    </source>
</evidence>
<name>A0A9P6M188_9FUNG</name>
<dbReference type="Gene3D" id="3.80.10.10">
    <property type="entry name" value="Ribonuclease Inhibitor"/>
    <property type="match status" value="1"/>
</dbReference>
<comment type="caution">
    <text evidence="2">The sequence shown here is derived from an EMBL/GenBank/DDBJ whole genome shotgun (WGS) entry which is preliminary data.</text>
</comment>
<dbReference type="EMBL" id="JAAAHW010006523">
    <property type="protein sequence ID" value="KAF9959125.1"/>
    <property type="molecule type" value="Genomic_DNA"/>
</dbReference>
<evidence type="ECO:0000256" key="1">
    <source>
        <dbReference type="SAM" id="MobiDB-lite"/>
    </source>
</evidence>
<keyword evidence="3" id="KW-1185">Reference proteome</keyword>
<gene>
    <name evidence="2" type="ORF">BGZ65_000773</name>
</gene>
<dbReference type="AlphaFoldDB" id="A0A9P6M188"/>
<organism evidence="2 3">
    <name type="scientific">Modicella reniformis</name>
    <dbReference type="NCBI Taxonomy" id="1440133"/>
    <lineage>
        <taxon>Eukaryota</taxon>
        <taxon>Fungi</taxon>
        <taxon>Fungi incertae sedis</taxon>
        <taxon>Mucoromycota</taxon>
        <taxon>Mortierellomycotina</taxon>
        <taxon>Mortierellomycetes</taxon>
        <taxon>Mortierellales</taxon>
        <taxon>Mortierellaceae</taxon>
        <taxon>Modicella</taxon>
    </lineage>
</organism>
<dbReference type="Proteomes" id="UP000749646">
    <property type="component" value="Unassembled WGS sequence"/>
</dbReference>
<feature type="compositionally biased region" description="Low complexity" evidence="1">
    <location>
        <begin position="895"/>
        <end position="936"/>
    </location>
</feature>
<feature type="region of interest" description="Disordered" evidence="1">
    <location>
        <begin position="888"/>
        <end position="936"/>
    </location>
</feature>
<accession>A0A9P6M188</accession>
<reference evidence="2" key="1">
    <citation type="journal article" date="2020" name="Fungal Divers.">
        <title>Resolving the Mortierellaceae phylogeny through synthesis of multi-gene phylogenetics and phylogenomics.</title>
        <authorList>
            <person name="Vandepol N."/>
            <person name="Liber J."/>
            <person name="Desiro A."/>
            <person name="Na H."/>
            <person name="Kennedy M."/>
            <person name="Barry K."/>
            <person name="Grigoriev I.V."/>
            <person name="Miller A.N."/>
            <person name="O'Donnell K."/>
            <person name="Stajich J.E."/>
            <person name="Bonito G."/>
        </authorList>
    </citation>
    <scope>NUCLEOTIDE SEQUENCE</scope>
    <source>
        <strain evidence="2">MES-2147</strain>
    </source>
</reference>
<dbReference type="InterPro" id="IPR032675">
    <property type="entry name" value="LRR_dom_sf"/>
</dbReference>
<protein>
    <submittedName>
        <fullName evidence="2">Uncharacterized protein</fullName>
    </submittedName>
</protein>
<dbReference type="OrthoDB" id="10588401at2759"/>
<sequence length="1036" mass="116303">MTAAPEVQLNAEEIKTIADTSYDNHQAILPEHVERPVPAFPVEVSDVVVSETRLDKSPVGLGLPATAESSTSANETSTHTSQSSSANIPSRIVFSSCLERLEKSINDQGKEMNDQAKEMTDSIKHDLYQKSRELSIQVAYCQHQQQTNLRLEKDLLVVQDTIKELQEESLALISGIQVMAERILVQTFELHDLTVPRLFIVLPKPIGKWDKLGTKFWHEFRLFFLCEGCGMDVKDGESDTKEIHLAIHRGYDLKRPTEFFEKYASYVLTLLKTIKYGIKSGGVTVTPLAQLLERLDEVRIGLDLANNTAGFLAEKAITIIEGTMKQGDLNMPESLKGADLRQLESFLVNTDKTMSYGNLCRIITEKGHVKWVCRKYYQQHSGNAGKSSMKKLAEEVAKCGGILDEHLCRVQVKITSQKDANQFYKALGNTKGLAELSICLDWDASQADLQALVSAISMTDITHLAINGSKIKQRMYGYVHFGHRFHPIIKLLSRQSIRSLTLDGFTDFYQRVIGSHIVPFIQLRVLSVDSRVHNTSPGSVFSKFMQSCPSLVKLTIKCDKLRDVFDYFEDNVHRFKKLETLILESRNLSVAVKVDDSQISSITGTLRGFQELSRPDSFLYSSSFTKLTYSGCFIKLTVNWDTSADVVVLPLERFLEQGLGLAELDISVPLSWFNHLLERIISISRSSTLPRIVLNNEGTAQGMDLVTVIVSPDNPSIDITTDIQMKSNQHDEHLLTIFKQYGHTIRTLTTNEQFLDNHLFSMAIAIISRKSNLTSFVLNTTSLGDHRDAIHDVITESAKLESIHLEFNELQRKDQRDLARQLLGIYGPRITGLSLGGQPVQTWGSGQKELSDMQKLLVKLETFRLICNTRQELSYDHAKLIAAIVSPPRSTGDVSPSPNSPISNSSSISMSSTATPSTLYPSSPLPSPLSALSKHPSSGRLRELCLEYVVFEKDSWELIINALDLTVLKSLSFEGSNFDRLQLELLLNRIPDENIIPFKTLELKNTDLEHSEEGCEVERRNLVAMLQERWKVPRTQ</sequence>